<evidence type="ECO:0000256" key="4">
    <source>
        <dbReference type="ARBA" id="ARBA00022723"/>
    </source>
</evidence>
<dbReference type="Pfam" id="PF00067">
    <property type="entry name" value="p450"/>
    <property type="match status" value="1"/>
</dbReference>
<dbReference type="AlphaFoldDB" id="A0A1D1YL50"/>
<accession>A0A1D1YL50</accession>
<comment type="similarity">
    <text evidence="2 9">Belongs to the cytochrome P450 family.</text>
</comment>
<dbReference type="EMBL" id="GDJX01012573">
    <property type="protein sequence ID" value="JAT55363.1"/>
    <property type="molecule type" value="Transcribed_RNA"/>
</dbReference>
<dbReference type="InterPro" id="IPR036396">
    <property type="entry name" value="Cyt_P450_sf"/>
</dbReference>
<name>A0A1D1YL50_9ARAE</name>
<evidence type="ECO:0000256" key="7">
    <source>
        <dbReference type="ARBA" id="ARBA00023033"/>
    </source>
</evidence>
<dbReference type="PRINTS" id="PR00463">
    <property type="entry name" value="EP450I"/>
</dbReference>
<evidence type="ECO:0000256" key="6">
    <source>
        <dbReference type="ARBA" id="ARBA00023004"/>
    </source>
</evidence>
<evidence type="ECO:0000256" key="2">
    <source>
        <dbReference type="ARBA" id="ARBA00010617"/>
    </source>
</evidence>
<reference evidence="10" key="1">
    <citation type="submission" date="2015-07" db="EMBL/GenBank/DDBJ databases">
        <title>Transcriptome Assembly of Anthurium amnicola.</title>
        <authorList>
            <person name="Suzuki J."/>
        </authorList>
    </citation>
    <scope>NUCLEOTIDE SEQUENCE</scope>
</reference>
<dbReference type="GO" id="GO:0005506">
    <property type="term" value="F:iron ion binding"/>
    <property type="evidence" value="ECO:0007669"/>
    <property type="project" value="InterPro"/>
</dbReference>
<dbReference type="InterPro" id="IPR001128">
    <property type="entry name" value="Cyt_P450"/>
</dbReference>
<evidence type="ECO:0000256" key="5">
    <source>
        <dbReference type="ARBA" id="ARBA00023002"/>
    </source>
</evidence>
<dbReference type="PANTHER" id="PTHR47955">
    <property type="entry name" value="CYTOCHROME P450 FAMILY 71 PROTEIN"/>
    <property type="match status" value="1"/>
</dbReference>
<proteinExistence type="inferred from homology"/>
<keyword evidence="3 8" id="KW-0349">Heme</keyword>
<protein>
    <submittedName>
        <fullName evidence="10">Cytochrome P450 71A9</fullName>
    </submittedName>
</protein>
<dbReference type="FunFam" id="1.10.630.10:FF:000011">
    <property type="entry name" value="Cytochrome P450 83B1"/>
    <property type="match status" value="1"/>
</dbReference>
<dbReference type="Gene3D" id="1.10.630.10">
    <property type="entry name" value="Cytochrome P450"/>
    <property type="match status" value="1"/>
</dbReference>
<organism evidence="10">
    <name type="scientific">Anthurium amnicola</name>
    <dbReference type="NCBI Taxonomy" id="1678845"/>
    <lineage>
        <taxon>Eukaryota</taxon>
        <taxon>Viridiplantae</taxon>
        <taxon>Streptophyta</taxon>
        <taxon>Embryophyta</taxon>
        <taxon>Tracheophyta</taxon>
        <taxon>Spermatophyta</taxon>
        <taxon>Magnoliopsida</taxon>
        <taxon>Liliopsida</taxon>
        <taxon>Araceae</taxon>
        <taxon>Pothoideae</taxon>
        <taxon>Potheae</taxon>
        <taxon>Anthurium</taxon>
    </lineage>
</organism>
<sequence>LNFLVREEQRPHGTVEVKRMATHVVDLLDLMPNLPLLLSLSLFLLLLFPFLKLLTSKPPPPRKLPPGPPKLPFIGNLHQLLGELPHRALRRLSDQYGPLMHLHLGAAPALVVSSAEMAQQVLRTHDLFFCSRAPLISAVKLSYGRVDMAGAPYDEGLKQTRKLCTSEMFSASKVESSRPIREEEVGVLVSTIARRSSSGPVNLSEMFFCLFNDITRRQVSGRRASREGECSVSPLNDLLLEINIVLGGFSLGDVFPNMAWLNKLTGWQARLDKTFRDVDRFLEEEIAMHVADGGKDDDTFIATLLRLQDDPSLGPLLTRDRIKAILLDMFGGGSGSSMATLEWAMSELMTNPIAMKKAQEEVRSVVGTKESVDEEDLRRLHYLKLVVKETWRLHPPGPLLIPRECREDCKIGDYHVAAKTWVFVNVWWIMRDPKNWREPEAFLPERFEDGSINYKGQHFVLLPFGSGRRICPGMALGELGVELTLANLLHRFDWEIPDGLGKDGFDMGEALALANHRSSPLLLKATSWSTTP</sequence>
<keyword evidence="4 8" id="KW-0479">Metal-binding</keyword>
<dbReference type="CDD" id="cd11072">
    <property type="entry name" value="CYP71-like"/>
    <property type="match status" value="1"/>
</dbReference>
<dbReference type="SUPFAM" id="SSF48264">
    <property type="entry name" value="Cytochrome P450"/>
    <property type="match status" value="1"/>
</dbReference>
<dbReference type="PANTHER" id="PTHR47955:SF19">
    <property type="entry name" value="CYTOCHROME P450 71A9-LIKE ISOFORM X1"/>
    <property type="match status" value="1"/>
</dbReference>
<dbReference type="InterPro" id="IPR002401">
    <property type="entry name" value="Cyt_P450_E_grp-I"/>
</dbReference>
<dbReference type="PRINTS" id="PR00385">
    <property type="entry name" value="P450"/>
</dbReference>
<feature type="non-terminal residue" evidence="10">
    <location>
        <position position="1"/>
    </location>
</feature>
<feature type="binding site" description="axial binding residue" evidence="8">
    <location>
        <position position="471"/>
    </location>
    <ligand>
        <name>heme</name>
        <dbReference type="ChEBI" id="CHEBI:30413"/>
    </ligand>
    <ligandPart>
        <name>Fe</name>
        <dbReference type="ChEBI" id="CHEBI:18248"/>
    </ligandPart>
</feature>
<evidence type="ECO:0000256" key="3">
    <source>
        <dbReference type="ARBA" id="ARBA00022617"/>
    </source>
</evidence>
<evidence type="ECO:0000313" key="10">
    <source>
        <dbReference type="EMBL" id="JAT55363.1"/>
    </source>
</evidence>
<evidence type="ECO:0000256" key="8">
    <source>
        <dbReference type="PIRSR" id="PIRSR602401-1"/>
    </source>
</evidence>
<keyword evidence="7 9" id="KW-0503">Monooxygenase</keyword>
<dbReference type="InterPro" id="IPR017972">
    <property type="entry name" value="Cyt_P450_CS"/>
</dbReference>
<gene>
    <name evidence="10" type="primary">CYP71A9_8</name>
    <name evidence="10" type="ORF">g.121703</name>
</gene>
<dbReference type="GO" id="GO:0016705">
    <property type="term" value="F:oxidoreductase activity, acting on paired donors, with incorporation or reduction of molecular oxygen"/>
    <property type="evidence" value="ECO:0007669"/>
    <property type="project" value="InterPro"/>
</dbReference>
<comment type="cofactor">
    <cofactor evidence="1 8">
        <name>heme</name>
        <dbReference type="ChEBI" id="CHEBI:30413"/>
    </cofactor>
</comment>
<dbReference type="GO" id="GO:0004497">
    <property type="term" value="F:monooxygenase activity"/>
    <property type="evidence" value="ECO:0007669"/>
    <property type="project" value="UniProtKB-KW"/>
</dbReference>
<dbReference type="PROSITE" id="PS00086">
    <property type="entry name" value="CYTOCHROME_P450"/>
    <property type="match status" value="1"/>
</dbReference>
<evidence type="ECO:0000256" key="9">
    <source>
        <dbReference type="RuleBase" id="RU000461"/>
    </source>
</evidence>
<keyword evidence="6 8" id="KW-0408">Iron</keyword>
<keyword evidence="5 9" id="KW-0560">Oxidoreductase</keyword>
<dbReference type="GO" id="GO:0020037">
    <property type="term" value="F:heme binding"/>
    <property type="evidence" value="ECO:0007669"/>
    <property type="project" value="InterPro"/>
</dbReference>
<evidence type="ECO:0000256" key="1">
    <source>
        <dbReference type="ARBA" id="ARBA00001971"/>
    </source>
</evidence>